<feature type="binding site" evidence="5">
    <location>
        <position position="128"/>
    </location>
    <ligand>
        <name>substrate</name>
    </ligand>
</feature>
<dbReference type="EC" id="1.4.3.5" evidence="5"/>
<accession>A0ABT8TH43</accession>
<feature type="binding site" evidence="5">
    <location>
        <position position="186"/>
    </location>
    <ligand>
        <name>FMN</name>
        <dbReference type="ChEBI" id="CHEBI:58210"/>
    </ligand>
</feature>
<comment type="cofactor">
    <cofactor evidence="5">
        <name>FMN</name>
        <dbReference type="ChEBI" id="CHEBI:58210"/>
    </cofactor>
    <text evidence="5">Binds 1 FMN per subunit.</text>
</comment>
<evidence type="ECO:0000256" key="5">
    <source>
        <dbReference type="HAMAP-Rule" id="MF_01629"/>
    </source>
</evidence>
<reference evidence="8" key="1">
    <citation type="submission" date="2023-07" db="EMBL/GenBank/DDBJ databases">
        <title>Gilvimarinus algae sp. nov., isolated from the surface of Kelp.</title>
        <authorList>
            <person name="Sun Y.Y."/>
            <person name="Gong Y."/>
            <person name="Du Z.J."/>
        </authorList>
    </citation>
    <scope>NUCLEOTIDE SEQUENCE</scope>
    <source>
        <strain evidence="8">SDUM040014</strain>
    </source>
</reference>
<comment type="pathway">
    <text evidence="5">Cofactor metabolism; pyridoxal 5'-phosphate salvage; pyridoxal 5'-phosphate from pyridoxamine 5'-phosphate: step 1/1.</text>
</comment>
<feature type="binding site" evidence="5">
    <location>
        <position position="84"/>
    </location>
    <ligand>
        <name>FMN</name>
        <dbReference type="ChEBI" id="CHEBI:58210"/>
    </ligand>
</feature>
<proteinExistence type="inferred from homology"/>
<dbReference type="SUPFAM" id="SSF50475">
    <property type="entry name" value="FMN-binding split barrel"/>
    <property type="match status" value="1"/>
</dbReference>
<dbReference type="InterPro" id="IPR000659">
    <property type="entry name" value="Pyridox_Oxase"/>
</dbReference>
<feature type="domain" description="Pyridoxine 5'-phosphate oxidase dimerisation C-terminal" evidence="7">
    <location>
        <begin position="173"/>
        <end position="213"/>
    </location>
</feature>
<evidence type="ECO:0000259" key="6">
    <source>
        <dbReference type="Pfam" id="PF01243"/>
    </source>
</evidence>
<comment type="caution">
    <text evidence="8">The sequence shown here is derived from an EMBL/GenBank/DDBJ whole genome shotgun (WGS) entry which is preliminary data.</text>
</comment>
<keyword evidence="3 5" id="KW-0288">FMN</keyword>
<dbReference type="Gene3D" id="2.30.110.10">
    <property type="entry name" value="Electron Transport, Fmn-binding Protein, Chain A"/>
    <property type="match status" value="1"/>
</dbReference>
<keyword evidence="5" id="KW-0664">Pyridoxine biosynthesis</keyword>
<feature type="binding site" evidence="5">
    <location>
        <begin position="62"/>
        <end position="67"/>
    </location>
    <ligand>
        <name>FMN</name>
        <dbReference type="ChEBI" id="CHEBI:58210"/>
    </ligand>
</feature>
<dbReference type="InterPro" id="IPR011576">
    <property type="entry name" value="Pyridox_Oxase_N"/>
</dbReference>
<evidence type="ECO:0000259" key="7">
    <source>
        <dbReference type="Pfam" id="PF10590"/>
    </source>
</evidence>
<dbReference type="NCBIfam" id="TIGR00558">
    <property type="entry name" value="pdxH"/>
    <property type="match status" value="1"/>
</dbReference>
<evidence type="ECO:0000313" key="9">
    <source>
        <dbReference type="Proteomes" id="UP001168380"/>
    </source>
</evidence>
<dbReference type="PANTHER" id="PTHR10851:SF0">
    <property type="entry name" value="PYRIDOXINE-5'-PHOSPHATE OXIDASE"/>
    <property type="match status" value="1"/>
</dbReference>
<evidence type="ECO:0000256" key="1">
    <source>
        <dbReference type="ARBA" id="ARBA00007301"/>
    </source>
</evidence>
<dbReference type="Proteomes" id="UP001168380">
    <property type="component" value="Unassembled WGS sequence"/>
</dbReference>
<sequence length="213" mass="24412">MSHMFEAKRREYTQGGLRRRDLADSPHAQFERWFAEAEAAGLSDPTAMVLATADAQGQPSQRIVLLKHLDVQGFVFYTNQSSRKGRELAANPRASLLFPWHQLDRQVKVSGAIERVEKAMAASYFASRPRESQLAAWASEQSQVIGSREALMEAFREAETRFANTEIPLPDNWGGFRLLPRDVEFWQGGAHRLHDCFRYRKDEDHWVIERLAP</sequence>
<keyword evidence="9" id="KW-1185">Reference proteome</keyword>
<dbReference type="RefSeq" id="WP_302713489.1">
    <property type="nucleotide sequence ID" value="NZ_JAULRT010000059.1"/>
</dbReference>
<comment type="pathway">
    <text evidence="5">Cofactor metabolism; pyridoxal 5'-phosphate salvage; pyridoxal 5'-phosphate from pyridoxine 5'-phosphate: step 1/1.</text>
</comment>
<keyword evidence="4 5" id="KW-0560">Oxidoreductase</keyword>
<dbReference type="GO" id="GO:0004733">
    <property type="term" value="F:pyridoxamine phosphate oxidase activity"/>
    <property type="evidence" value="ECO:0007669"/>
    <property type="project" value="UniProtKB-EC"/>
</dbReference>
<dbReference type="NCBIfam" id="NF004231">
    <property type="entry name" value="PRK05679.1"/>
    <property type="match status" value="1"/>
</dbReference>
<feature type="binding site" evidence="5">
    <location>
        <begin position="192"/>
        <end position="194"/>
    </location>
    <ligand>
        <name>substrate</name>
    </ligand>
</feature>
<feature type="binding site" evidence="5">
    <location>
        <begin position="77"/>
        <end position="78"/>
    </location>
    <ligand>
        <name>FMN</name>
        <dbReference type="ChEBI" id="CHEBI:58210"/>
    </ligand>
</feature>
<feature type="binding site" evidence="5">
    <location>
        <position position="132"/>
    </location>
    <ligand>
        <name>substrate</name>
    </ligand>
</feature>
<dbReference type="InterPro" id="IPR012349">
    <property type="entry name" value="Split_barrel_FMN-bd"/>
</dbReference>
<comment type="subunit">
    <text evidence="5">Homodimer.</text>
</comment>
<evidence type="ECO:0000256" key="2">
    <source>
        <dbReference type="ARBA" id="ARBA00022630"/>
    </source>
</evidence>
<evidence type="ECO:0000256" key="4">
    <source>
        <dbReference type="ARBA" id="ARBA00023002"/>
    </source>
</evidence>
<feature type="binding site" evidence="5">
    <location>
        <begin position="141"/>
        <end position="142"/>
    </location>
    <ligand>
        <name>FMN</name>
        <dbReference type="ChEBI" id="CHEBI:58210"/>
    </ligand>
</feature>
<keyword evidence="2 5" id="KW-0285">Flavoprotein</keyword>
<feature type="binding site" evidence="5">
    <location>
        <position position="83"/>
    </location>
    <ligand>
        <name>FMN</name>
        <dbReference type="ChEBI" id="CHEBI:58210"/>
    </ligand>
</feature>
<organism evidence="8 9">
    <name type="scientific">Gilvimarinus algae</name>
    <dbReference type="NCBI Taxonomy" id="3058037"/>
    <lineage>
        <taxon>Bacteria</taxon>
        <taxon>Pseudomonadati</taxon>
        <taxon>Pseudomonadota</taxon>
        <taxon>Gammaproteobacteria</taxon>
        <taxon>Cellvibrionales</taxon>
        <taxon>Cellvibrionaceae</taxon>
        <taxon>Gilvimarinus</taxon>
    </lineage>
</organism>
<comment type="caution">
    <text evidence="5">Lacks conserved residue(s) required for the propagation of feature annotation.</text>
</comment>
<evidence type="ECO:0000313" key="8">
    <source>
        <dbReference type="EMBL" id="MDO3382930.1"/>
    </source>
</evidence>
<dbReference type="InterPro" id="IPR019576">
    <property type="entry name" value="Pyridoxamine_oxidase_dimer_C"/>
</dbReference>
<evidence type="ECO:0000256" key="3">
    <source>
        <dbReference type="ARBA" id="ARBA00022643"/>
    </source>
</evidence>
<feature type="binding site" evidence="5">
    <location>
        <position position="124"/>
    </location>
    <ligand>
        <name>substrate</name>
    </ligand>
</feature>
<comment type="similarity">
    <text evidence="1 5">Belongs to the pyridoxamine 5'-phosphate oxidase family.</text>
</comment>
<dbReference type="PANTHER" id="PTHR10851">
    <property type="entry name" value="PYRIDOXINE-5-PHOSPHATE OXIDASE"/>
    <property type="match status" value="1"/>
</dbReference>
<dbReference type="Pfam" id="PF01243">
    <property type="entry name" value="PNPOx_N"/>
    <property type="match status" value="1"/>
</dbReference>
<comment type="catalytic activity">
    <reaction evidence="5">
        <text>pyridoxine 5'-phosphate + O2 = pyridoxal 5'-phosphate + H2O2</text>
        <dbReference type="Rhea" id="RHEA:15149"/>
        <dbReference type="ChEBI" id="CHEBI:15379"/>
        <dbReference type="ChEBI" id="CHEBI:16240"/>
        <dbReference type="ChEBI" id="CHEBI:58589"/>
        <dbReference type="ChEBI" id="CHEBI:597326"/>
        <dbReference type="EC" id="1.4.3.5"/>
    </reaction>
</comment>
<dbReference type="PIRSF" id="PIRSF000190">
    <property type="entry name" value="Pyd_amn-ph_oxd"/>
    <property type="match status" value="1"/>
</dbReference>
<dbReference type="Pfam" id="PF10590">
    <property type="entry name" value="PNP_phzG_C"/>
    <property type="match status" value="1"/>
</dbReference>
<protein>
    <recommendedName>
        <fullName evidence="5">Pyridoxine/pyridoxamine 5'-phosphate oxidase</fullName>
        <ecNumber evidence="5">1.4.3.5</ecNumber>
    </recommendedName>
    <alternativeName>
        <fullName evidence="5">PNP/PMP oxidase</fullName>
        <shortName evidence="5">PNPOx</shortName>
    </alternativeName>
    <alternativeName>
        <fullName evidence="5">Pyridoxal 5'-phosphate synthase</fullName>
    </alternativeName>
</protein>
<gene>
    <name evidence="5 8" type="primary">pdxH</name>
    <name evidence="8" type="ORF">QWI16_12190</name>
</gene>
<dbReference type="EMBL" id="JAULRT010000059">
    <property type="protein sequence ID" value="MDO3382930.1"/>
    <property type="molecule type" value="Genomic_DNA"/>
</dbReference>
<dbReference type="HAMAP" id="MF_01629">
    <property type="entry name" value="PdxH"/>
    <property type="match status" value="1"/>
</dbReference>
<comment type="function">
    <text evidence="5">Catalyzes the oxidation of either pyridoxine 5'-phosphate (PNP) or pyridoxamine 5'-phosphate (PMP) into pyridoxal 5'-phosphate (PLP).</text>
</comment>
<feature type="binding site" evidence="5">
    <location>
        <position position="67"/>
    </location>
    <ligand>
        <name>substrate</name>
    </ligand>
</feature>
<feature type="binding site" evidence="5">
    <location>
        <position position="106"/>
    </location>
    <ligand>
        <name>FMN</name>
        <dbReference type="ChEBI" id="CHEBI:58210"/>
    </ligand>
</feature>
<comment type="catalytic activity">
    <reaction evidence="5">
        <text>pyridoxamine 5'-phosphate + O2 + H2O = pyridoxal 5'-phosphate + H2O2 + NH4(+)</text>
        <dbReference type="Rhea" id="RHEA:15817"/>
        <dbReference type="ChEBI" id="CHEBI:15377"/>
        <dbReference type="ChEBI" id="CHEBI:15379"/>
        <dbReference type="ChEBI" id="CHEBI:16240"/>
        <dbReference type="ChEBI" id="CHEBI:28938"/>
        <dbReference type="ChEBI" id="CHEBI:58451"/>
        <dbReference type="ChEBI" id="CHEBI:597326"/>
        <dbReference type="EC" id="1.4.3.5"/>
    </reaction>
</comment>
<name>A0ABT8TH43_9GAMM</name>
<feature type="domain" description="Pyridoxamine 5'-phosphate oxidase N-terminal" evidence="6">
    <location>
        <begin position="36"/>
        <end position="158"/>
    </location>
</feature>